<comment type="caution">
    <text evidence="1">The sequence shown here is derived from an EMBL/GenBank/DDBJ whole genome shotgun (WGS) entry which is preliminary data.</text>
</comment>
<accession>A0A4C1Y8T4</accession>
<evidence type="ECO:0000313" key="1">
    <source>
        <dbReference type="EMBL" id="GBP71723.1"/>
    </source>
</evidence>
<dbReference type="EMBL" id="BGZK01001118">
    <property type="protein sequence ID" value="GBP71723.1"/>
    <property type="molecule type" value="Genomic_DNA"/>
</dbReference>
<reference evidence="1 2" key="1">
    <citation type="journal article" date="2019" name="Commun. Biol.">
        <title>The bagworm genome reveals a unique fibroin gene that provides high tensile strength.</title>
        <authorList>
            <person name="Kono N."/>
            <person name="Nakamura H."/>
            <person name="Ohtoshi R."/>
            <person name="Tomita M."/>
            <person name="Numata K."/>
            <person name="Arakawa K."/>
        </authorList>
    </citation>
    <scope>NUCLEOTIDE SEQUENCE [LARGE SCALE GENOMIC DNA]</scope>
</reference>
<dbReference type="Proteomes" id="UP000299102">
    <property type="component" value="Unassembled WGS sequence"/>
</dbReference>
<organism evidence="1 2">
    <name type="scientific">Eumeta variegata</name>
    <name type="common">Bagworm moth</name>
    <name type="synonym">Eumeta japonica</name>
    <dbReference type="NCBI Taxonomy" id="151549"/>
    <lineage>
        <taxon>Eukaryota</taxon>
        <taxon>Metazoa</taxon>
        <taxon>Ecdysozoa</taxon>
        <taxon>Arthropoda</taxon>
        <taxon>Hexapoda</taxon>
        <taxon>Insecta</taxon>
        <taxon>Pterygota</taxon>
        <taxon>Neoptera</taxon>
        <taxon>Endopterygota</taxon>
        <taxon>Lepidoptera</taxon>
        <taxon>Glossata</taxon>
        <taxon>Ditrysia</taxon>
        <taxon>Tineoidea</taxon>
        <taxon>Psychidae</taxon>
        <taxon>Oiketicinae</taxon>
        <taxon>Eumeta</taxon>
    </lineage>
</organism>
<dbReference type="AlphaFoldDB" id="A0A4C1Y8T4"/>
<protein>
    <submittedName>
        <fullName evidence="1">Uncharacterized protein</fullName>
    </submittedName>
</protein>
<evidence type="ECO:0000313" key="2">
    <source>
        <dbReference type="Proteomes" id="UP000299102"/>
    </source>
</evidence>
<proteinExistence type="predicted"/>
<name>A0A4C1Y8T4_EUMVA</name>
<sequence length="90" mass="10075">MRVIRFTLESEDDERVEGQVVELSQIKPFVPCLGEHAINVLMVQIYFNTKYTASDPSLPQFRSTPGAGMACLKTFHIKKTGQVHIGPRAV</sequence>
<keyword evidence="2" id="KW-1185">Reference proteome</keyword>
<gene>
    <name evidence="1" type="ORF">EVAR_33136_1</name>
</gene>